<gene>
    <name evidence="2" type="ORF">ENP88_08290</name>
</gene>
<name>A0A7J2TL47_ARCFL</name>
<evidence type="ECO:0000256" key="1">
    <source>
        <dbReference type="SAM" id="MobiDB-lite"/>
    </source>
</evidence>
<accession>A0A7J2TL47</accession>
<evidence type="ECO:0000313" key="2">
    <source>
        <dbReference type="EMBL" id="HEH36108.1"/>
    </source>
</evidence>
<protein>
    <submittedName>
        <fullName evidence="2">Uncharacterized protein</fullName>
    </submittedName>
</protein>
<dbReference type="AlphaFoldDB" id="A0A7J2TL47"/>
<reference evidence="2" key="1">
    <citation type="journal article" date="2020" name="mSystems">
        <title>Genome- and Community-Level Interaction Insights into Carbon Utilization and Element Cycling Functions of Hydrothermarchaeota in Hydrothermal Sediment.</title>
        <authorList>
            <person name="Zhou Z."/>
            <person name="Liu Y."/>
            <person name="Xu W."/>
            <person name="Pan J."/>
            <person name="Luo Z.H."/>
            <person name="Li M."/>
        </authorList>
    </citation>
    <scope>NUCLEOTIDE SEQUENCE [LARGE SCALE GENOMIC DNA]</scope>
    <source>
        <strain evidence="2">SpSt-26</strain>
    </source>
</reference>
<proteinExistence type="predicted"/>
<comment type="caution">
    <text evidence="2">The sequence shown here is derived from an EMBL/GenBank/DDBJ whole genome shotgun (WGS) entry which is preliminary data.</text>
</comment>
<feature type="compositionally biased region" description="Basic and acidic residues" evidence="1">
    <location>
        <begin position="1"/>
        <end position="37"/>
    </location>
</feature>
<sequence length="619" mass="71736">MKADAEIKKAELSEEESESQKQSKEQLKAKEEGKDFPKQVVSKSENLETKLMLKKPPDLKPKKAELKIPEIKYEDLPKEYKIYLRPVQLEKIRAKNVKLIEEREPELSFQAEISVKKPPLISPKTAIKKEIPEVGEQSFEKCLDIDAWGLPSIAPKPTVKKEIPEISNLSGSREDSLEIKKVPEEDVSEKSVTPQEIFVPPIFNVISSAARPINRPICIVLPKKEDDSFVYSIAIICREIYRMIKGEEPVPRWISQGLKEEIEERLKAGDRIFVIDDPKGKLLPGFDNVKSCKDLIERIDREMLFDRLKELFSQDLGFVIFHLDERFSSQFANLLREKVGAFINIIEIQIPDLHQEAKEFLAKACWGFAEGKGETFDEFFGSCEKIFFDKLNEAKEDVELSHYVGRDENASPEHESMKILAVKCLAKELGAKDRREIIKMLENKEIKTEYELNGERAEIYVPSQGRFVEIETFYGTEDPIEKLDKKTLKKYREYGGKGKVDIILLTGIQAFLYAHRLFDLAKIHRKYNLEVNFYLPNLKEEKLIPLEHVLSKLKEILGFLKSVTLTDEEVEKLWNEFSKALLERGKNPEDHRGLFNIMVVRHKSFEENLRWMLEEIDHI</sequence>
<feature type="region of interest" description="Disordered" evidence="1">
    <location>
        <begin position="1"/>
        <end position="42"/>
    </location>
</feature>
<organism evidence="2">
    <name type="scientific">Archaeoglobus fulgidus</name>
    <dbReference type="NCBI Taxonomy" id="2234"/>
    <lineage>
        <taxon>Archaea</taxon>
        <taxon>Methanobacteriati</taxon>
        <taxon>Methanobacteriota</taxon>
        <taxon>Archaeoglobi</taxon>
        <taxon>Archaeoglobales</taxon>
        <taxon>Archaeoglobaceae</taxon>
        <taxon>Archaeoglobus</taxon>
    </lineage>
</organism>
<dbReference type="EMBL" id="DSLA01000132">
    <property type="protein sequence ID" value="HEH36108.1"/>
    <property type="molecule type" value="Genomic_DNA"/>
</dbReference>